<keyword evidence="2" id="KW-1185">Reference proteome</keyword>
<name>A0A511W2R8_9BACI</name>
<dbReference type="Proteomes" id="UP000321440">
    <property type="component" value="Unassembled WGS sequence"/>
</dbReference>
<reference evidence="1 2" key="1">
    <citation type="submission" date="2019-07" db="EMBL/GenBank/DDBJ databases">
        <title>Whole genome shotgun sequence of Alkalibacillus haloalkaliphilus NBRC 103110.</title>
        <authorList>
            <person name="Hosoyama A."/>
            <person name="Uohara A."/>
            <person name="Ohji S."/>
            <person name="Ichikawa N."/>
        </authorList>
    </citation>
    <scope>NUCLEOTIDE SEQUENCE [LARGE SCALE GENOMIC DNA]</scope>
    <source>
        <strain evidence="1 2">NBRC 103110</strain>
    </source>
</reference>
<dbReference type="RefSeq" id="WP_246118809.1">
    <property type="nucleotide sequence ID" value="NZ_BJYA01000003.1"/>
</dbReference>
<organism evidence="1 2">
    <name type="scientific">Alkalibacillus haloalkaliphilus</name>
    <dbReference type="NCBI Taxonomy" id="94136"/>
    <lineage>
        <taxon>Bacteria</taxon>
        <taxon>Bacillati</taxon>
        <taxon>Bacillota</taxon>
        <taxon>Bacilli</taxon>
        <taxon>Bacillales</taxon>
        <taxon>Bacillaceae</taxon>
        <taxon>Alkalibacillus</taxon>
    </lineage>
</organism>
<gene>
    <name evidence="1" type="ORF">AHA02nite_08370</name>
</gene>
<accession>A0A511W2R8</accession>
<comment type="caution">
    <text evidence="1">The sequence shown here is derived from an EMBL/GenBank/DDBJ whole genome shotgun (WGS) entry which is preliminary data.</text>
</comment>
<evidence type="ECO:0000313" key="2">
    <source>
        <dbReference type="Proteomes" id="UP000321440"/>
    </source>
</evidence>
<dbReference type="EMBL" id="BJYA01000003">
    <property type="protein sequence ID" value="GEN45061.1"/>
    <property type="molecule type" value="Genomic_DNA"/>
</dbReference>
<protein>
    <submittedName>
        <fullName evidence="1">Uncharacterized protein</fullName>
    </submittedName>
</protein>
<sequence length="298" mass="31131">MITKLGVAFTTVNIEPDTPPTQVTITATTTVDGEDLGETIVLTVGCEDRNCAITIEAPALITCEGEITGTVTCDGIAVEDAVVEFNNFPIVGEFNPNPATTDGSGNYSTTLTVPESTPLISTVIMATTTVNGETITAMVSLHIECPLEECPCKYRIGIQGNAAPATVNVTQQSTPTTFQGTINVTAIQCFTASAMCNPAINNFNISFGSGGNTINFVMGRRINIACDGNNFARVHGVANATGNVFNGIFDVLIELQISPSNIGTWTIIASDLHGNTFSTTFSAIVSPATFIGDCSDVP</sequence>
<dbReference type="AlphaFoldDB" id="A0A511W2R8"/>
<evidence type="ECO:0000313" key="1">
    <source>
        <dbReference type="EMBL" id="GEN45061.1"/>
    </source>
</evidence>
<proteinExistence type="predicted"/>